<feature type="coiled-coil region" evidence="5">
    <location>
        <begin position="54"/>
        <end position="81"/>
    </location>
</feature>
<dbReference type="InterPro" id="IPR015660">
    <property type="entry name" value="MASH1/Ascl1a-like"/>
</dbReference>
<keyword evidence="3" id="KW-0804">Transcription</keyword>
<keyword evidence="5" id="KW-0175">Coiled coil</keyword>
<organism evidence="8 9">
    <name type="scientific">Oldenlandia corymbosa var. corymbosa</name>
    <dbReference type="NCBI Taxonomy" id="529605"/>
    <lineage>
        <taxon>Eukaryota</taxon>
        <taxon>Viridiplantae</taxon>
        <taxon>Streptophyta</taxon>
        <taxon>Embryophyta</taxon>
        <taxon>Tracheophyta</taxon>
        <taxon>Spermatophyta</taxon>
        <taxon>Magnoliopsida</taxon>
        <taxon>eudicotyledons</taxon>
        <taxon>Gunneridae</taxon>
        <taxon>Pentapetalae</taxon>
        <taxon>asterids</taxon>
        <taxon>lamiids</taxon>
        <taxon>Gentianales</taxon>
        <taxon>Rubiaceae</taxon>
        <taxon>Rubioideae</taxon>
        <taxon>Spermacoceae</taxon>
        <taxon>Hedyotis-Oldenlandia complex</taxon>
        <taxon>Oldenlandia</taxon>
    </lineage>
</organism>
<dbReference type="EMBL" id="OX459118">
    <property type="protein sequence ID" value="CAI9089385.1"/>
    <property type="molecule type" value="Genomic_DNA"/>
</dbReference>
<dbReference type="PROSITE" id="PS50888">
    <property type="entry name" value="BHLH"/>
    <property type="match status" value="1"/>
</dbReference>
<comment type="subcellular location">
    <subcellularLocation>
        <location evidence="1">Nucleus</location>
    </subcellularLocation>
</comment>
<dbReference type="PANTHER" id="PTHR13935:SF63">
    <property type="entry name" value="BHLH DOMAIN-CONTAINING PROTEIN"/>
    <property type="match status" value="1"/>
</dbReference>
<dbReference type="Pfam" id="PF00010">
    <property type="entry name" value="HLH"/>
    <property type="match status" value="1"/>
</dbReference>
<evidence type="ECO:0000256" key="4">
    <source>
        <dbReference type="ARBA" id="ARBA00023242"/>
    </source>
</evidence>
<dbReference type="GO" id="GO:0090575">
    <property type="term" value="C:RNA polymerase II transcription regulator complex"/>
    <property type="evidence" value="ECO:0007669"/>
    <property type="project" value="TreeGrafter"/>
</dbReference>
<evidence type="ECO:0000256" key="1">
    <source>
        <dbReference type="ARBA" id="ARBA00004123"/>
    </source>
</evidence>
<gene>
    <name evidence="8" type="ORF">OLC1_LOCUS1737</name>
</gene>
<accession>A0AAV1C3J3</accession>
<feature type="compositionally biased region" description="Low complexity" evidence="6">
    <location>
        <begin position="81"/>
        <end position="95"/>
    </location>
</feature>
<name>A0AAV1C3J3_OLDCO</name>
<dbReference type="GO" id="GO:0000977">
    <property type="term" value="F:RNA polymerase II transcription regulatory region sequence-specific DNA binding"/>
    <property type="evidence" value="ECO:0007669"/>
    <property type="project" value="TreeGrafter"/>
</dbReference>
<feature type="domain" description="BHLH" evidence="7">
    <location>
        <begin position="11"/>
        <end position="64"/>
    </location>
</feature>
<evidence type="ECO:0000256" key="3">
    <source>
        <dbReference type="ARBA" id="ARBA00023163"/>
    </source>
</evidence>
<feature type="region of interest" description="Disordered" evidence="6">
    <location>
        <begin position="1"/>
        <end position="23"/>
    </location>
</feature>
<protein>
    <submittedName>
        <fullName evidence="8">OLC1v1023952C1</fullName>
    </submittedName>
</protein>
<proteinExistence type="predicted"/>
<dbReference type="InterPro" id="IPR036638">
    <property type="entry name" value="HLH_DNA-bd_sf"/>
</dbReference>
<dbReference type="GO" id="GO:0046983">
    <property type="term" value="F:protein dimerization activity"/>
    <property type="evidence" value="ECO:0007669"/>
    <property type="project" value="InterPro"/>
</dbReference>
<feature type="compositionally biased region" description="Basic and acidic residues" evidence="6">
    <location>
        <begin position="13"/>
        <end position="22"/>
    </location>
</feature>
<evidence type="ECO:0000313" key="8">
    <source>
        <dbReference type="EMBL" id="CAI9089385.1"/>
    </source>
</evidence>
<reference evidence="8" key="1">
    <citation type="submission" date="2023-03" db="EMBL/GenBank/DDBJ databases">
        <authorList>
            <person name="Julca I."/>
        </authorList>
    </citation>
    <scope>NUCLEOTIDE SEQUENCE</scope>
</reference>
<evidence type="ECO:0000256" key="5">
    <source>
        <dbReference type="SAM" id="Coils"/>
    </source>
</evidence>
<dbReference type="GO" id="GO:0000981">
    <property type="term" value="F:DNA-binding transcription factor activity, RNA polymerase II-specific"/>
    <property type="evidence" value="ECO:0007669"/>
    <property type="project" value="TreeGrafter"/>
</dbReference>
<dbReference type="Gene3D" id="4.10.280.10">
    <property type="entry name" value="Helix-loop-helix DNA-binding domain"/>
    <property type="match status" value="1"/>
</dbReference>
<dbReference type="Proteomes" id="UP001161247">
    <property type="component" value="Chromosome 1"/>
</dbReference>
<evidence type="ECO:0000256" key="6">
    <source>
        <dbReference type="SAM" id="MobiDB-lite"/>
    </source>
</evidence>
<sequence length="233" mass="26496">MESPRAPSTSTPKMERRIIEKNRRNHMKSLYSKLYSLLPSYGSKEVLPAVPDQIDEARMYIESLQKKLEMYHEEKEKLLKLQGKMKPNSSSSAASKNETLNNTSKLTNVEIHEMGPNMDVVCITGLEDQASFYGIIRLLSNQGFEIVHANFSINGNSVIQISYEKQGGKPTTSRGDSSAISNRLKELIYGYLKGESVESSDLDLWDFEIEPDMNLQLLLQTIPSEDFYFLQQM</sequence>
<dbReference type="PANTHER" id="PTHR13935">
    <property type="entry name" value="ACHAETE-SCUTE TRANSCRIPTION FACTOR-RELATED"/>
    <property type="match status" value="1"/>
</dbReference>
<evidence type="ECO:0000256" key="2">
    <source>
        <dbReference type="ARBA" id="ARBA00023015"/>
    </source>
</evidence>
<feature type="compositionally biased region" description="Polar residues" evidence="6">
    <location>
        <begin position="1"/>
        <end position="12"/>
    </location>
</feature>
<keyword evidence="2" id="KW-0805">Transcription regulation</keyword>
<evidence type="ECO:0000313" key="9">
    <source>
        <dbReference type="Proteomes" id="UP001161247"/>
    </source>
</evidence>
<dbReference type="AlphaFoldDB" id="A0AAV1C3J3"/>
<dbReference type="SUPFAM" id="SSF47459">
    <property type="entry name" value="HLH, helix-loop-helix DNA-binding domain"/>
    <property type="match status" value="1"/>
</dbReference>
<keyword evidence="9" id="KW-1185">Reference proteome</keyword>
<feature type="region of interest" description="Disordered" evidence="6">
    <location>
        <begin position="81"/>
        <end position="101"/>
    </location>
</feature>
<keyword evidence="4" id="KW-0539">Nucleus</keyword>
<dbReference type="InterPro" id="IPR011598">
    <property type="entry name" value="bHLH_dom"/>
</dbReference>
<evidence type="ECO:0000259" key="7">
    <source>
        <dbReference type="PROSITE" id="PS50888"/>
    </source>
</evidence>